<dbReference type="Pfam" id="PF03932">
    <property type="entry name" value="CutC"/>
    <property type="match status" value="1"/>
</dbReference>
<dbReference type="SUPFAM" id="SSF110395">
    <property type="entry name" value="CutC-like"/>
    <property type="match status" value="1"/>
</dbReference>
<dbReference type="Gene3D" id="3.20.20.380">
    <property type="entry name" value="Copper homeostasis (CutC) domain"/>
    <property type="match status" value="1"/>
</dbReference>
<comment type="subcellular location">
    <subcellularLocation>
        <location evidence="2">Cytoplasm</location>
    </subcellularLocation>
</comment>
<dbReference type="InterPro" id="IPR005627">
    <property type="entry name" value="CutC-like"/>
</dbReference>
<keyword evidence="2" id="KW-0963">Cytoplasm</keyword>
<protein>
    <recommendedName>
        <fullName evidence="2">PF03932 family protein CutC</fullName>
    </recommendedName>
</protein>
<name>A0ABV2SZH4_9BACT</name>
<dbReference type="PANTHER" id="PTHR12598:SF0">
    <property type="entry name" value="COPPER HOMEOSTASIS PROTEIN CUTC HOMOLOG"/>
    <property type="match status" value="1"/>
</dbReference>
<dbReference type="RefSeq" id="WP_354658404.1">
    <property type="nucleotide sequence ID" value="NZ_JBEXAC010000001.1"/>
</dbReference>
<gene>
    <name evidence="2" type="primary">cutC</name>
    <name evidence="3" type="ORF">ABR189_00170</name>
</gene>
<comment type="similarity">
    <text evidence="1 2">Belongs to the CutC family.</text>
</comment>
<dbReference type="PANTHER" id="PTHR12598">
    <property type="entry name" value="COPPER HOMEOSTASIS PROTEIN CUTC"/>
    <property type="match status" value="1"/>
</dbReference>
<sequence length="254" mass="27450">MSIVLEICAASVTSCIAAQEGGAQRIELCDNLLEGGTTPSYATIALAREKVNIALYPIIRPRGGDFLYDDLEFDIMKKDISLCKQLGCDGVVIGLLTADGKVDKVRSKALVELAWPMGVTFHRAFDMTEDPMQALEDIIDIGCERILTSGQRNTAMEGVSLLRELVQQAAGRINIMVGSGVRSTNIEALIHETGATEFHTTAKGYVESQMQYRNPDVSMGGIPGVPEYGLAVAQASEVLLIRELAEKALSDKNK</sequence>
<evidence type="ECO:0000256" key="2">
    <source>
        <dbReference type="HAMAP-Rule" id="MF_00795"/>
    </source>
</evidence>
<reference evidence="3 4" key="1">
    <citation type="submission" date="2024-06" db="EMBL/GenBank/DDBJ databases">
        <title>Chitinophaga defluvii sp. nov., isolated from municipal sewage.</title>
        <authorList>
            <person name="Zhang L."/>
        </authorList>
    </citation>
    <scope>NUCLEOTIDE SEQUENCE [LARGE SCALE GENOMIC DNA]</scope>
    <source>
        <strain evidence="3 4">H8</strain>
    </source>
</reference>
<dbReference type="EMBL" id="JBEXAC010000001">
    <property type="protein sequence ID" value="MET6995755.1"/>
    <property type="molecule type" value="Genomic_DNA"/>
</dbReference>
<comment type="caution">
    <text evidence="2">Once thought to be involved in copper homeostasis, experiments in E.coli have shown this is not the case.</text>
</comment>
<comment type="caution">
    <text evidence="3">The sequence shown here is derived from an EMBL/GenBank/DDBJ whole genome shotgun (WGS) entry which is preliminary data.</text>
</comment>
<keyword evidence="4" id="KW-1185">Reference proteome</keyword>
<dbReference type="InterPro" id="IPR036822">
    <property type="entry name" value="CutC-like_dom_sf"/>
</dbReference>
<dbReference type="Proteomes" id="UP001549749">
    <property type="component" value="Unassembled WGS sequence"/>
</dbReference>
<accession>A0ABV2SZH4</accession>
<dbReference type="HAMAP" id="MF_00795">
    <property type="entry name" value="CutC"/>
    <property type="match status" value="1"/>
</dbReference>
<organism evidence="3 4">
    <name type="scientific">Chitinophaga defluvii</name>
    <dbReference type="NCBI Taxonomy" id="3163343"/>
    <lineage>
        <taxon>Bacteria</taxon>
        <taxon>Pseudomonadati</taxon>
        <taxon>Bacteroidota</taxon>
        <taxon>Chitinophagia</taxon>
        <taxon>Chitinophagales</taxon>
        <taxon>Chitinophagaceae</taxon>
        <taxon>Chitinophaga</taxon>
    </lineage>
</organism>
<evidence type="ECO:0000256" key="1">
    <source>
        <dbReference type="ARBA" id="ARBA00007768"/>
    </source>
</evidence>
<proteinExistence type="inferred from homology"/>
<evidence type="ECO:0000313" key="4">
    <source>
        <dbReference type="Proteomes" id="UP001549749"/>
    </source>
</evidence>
<evidence type="ECO:0000313" key="3">
    <source>
        <dbReference type="EMBL" id="MET6995755.1"/>
    </source>
</evidence>